<evidence type="ECO:0000256" key="1">
    <source>
        <dbReference type="SAM" id="MobiDB-lite"/>
    </source>
</evidence>
<dbReference type="Proteomes" id="UP001148018">
    <property type="component" value="Unassembled WGS sequence"/>
</dbReference>
<keyword evidence="3" id="KW-1185">Reference proteome</keyword>
<feature type="region of interest" description="Disordered" evidence="1">
    <location>
        <begin position="37"/>
        <end position="58"/>
    </location>
</feature>
<organism evidence="2 3">
    <name type="scientific">Muraenolepis orangiensis</name>
    <name type="common">Patagonian moray cod</name>
    <dbReference type="NCBI Taxonomy" id="630683"/>
    <lineage>
        <taxon>Eukaryota</taxon>
        <taxon>Metazoa</taxon>
        <taxon>Chordata</taxon>
        <taxon>Craniata</taxon>
        <taxon>Vertebrata</taxon>
        <taxon>Euteleostomi</taxon>
        <taxon>Actinopterygii</taxon>
        <taxon>Neopterygii</taxon>
        <taxon>Teleostei</taxon>
        <taxon>Neoteleostei</taxon>
        <taxon>Acanthomorphata</taxon>
        <taxon>Zeiogadaria</taxon>
        <taxon>Gadariae</taxon>
        <taxon>Gadiformes</taxon>
        <taxon>Muraenolepidoidei</taxon>
        <taxon>Muraenolepididae</taxon>
        <taxon>Muraenolepis</taxon>
    </lineage>
</organism>
<dbReference type="EMBL" id="JANIIK010000044">
    <property type="protein sequence ID" value="KAJ3603626.1"/>
    <property type="molecule type" value="Genomic_DNA"/>
</dbReference>
<dbReference type="AlphaFoldDB" id="A0A9Q0INQ2"/>
<protein>
    <submittedName>
        <fullName evidence="2">Uncharacterized protein</fullName>
    </submittedName>
</protein>
<evidence type="ECO:0000313" key="2">
    <source>
        <dbReference type="EMBL" id="KAJ3603626.1"/>
    </source>
</evidence>
<proteinExistence type="predicted"/>
<comment type="caution">
    <text evidence="2">The sequence shown here is derived from an EMBL/GenBank/DDBJ whole genome shotgun (WGS) entry which is preliminary data.</text>
</comment>
<accession>A0A9Q0INQ2</accession>
<sequence length="132" mass="14286">MSAWPSCCGSPRPELRCFPLSYRYHQRHVAIKTRAPLARAAPHRSPRPAAVQLAGSPRDEPLPWGVQWGVAGISDDGSHVAVKEVALVLHRGPQGVQRRGHRLLGCCGSLLEVSIPSATVLMEGCERPQGIN</sequence>
<evidence type="ECO:0000313" key="3">
    <source>
        <dbReference type="Proteomes" id="UP001148018"/>
    </source>
</evidence>
<name>A0A9Q0INQ2_9TELE</name>
<gene>
    <name evidence="2" type="ORF">NHX12_028371</name>
</gene>
<reference evidence="2" key="1">
    <citation type="submission" date="2022-07" db="EMBL/GenBank/DDBJ databases">
        <title>Chromosome-level genome of Muraenolepis orangiensis.</title>
        <authorList>
            <person name="Kim J."/>
        </authorList>
    </citation>
    <scope>NUCLEOTIDE SEQUENCE</scope>
    <source>
        <strain evidence="2">KU_S4_2022</strain>
        <tissue evidence="2">Muscle</tissue>
    </source>
</reference>